<evidence type="ECO:0000259" key="2">
    <source>
        <dbReference type="Pfam" id="PF00144"/>
    </source>
</evidence>
<dbReference type="Proteomes" id="UP000184225">
    <property type="component" value="Unassembled WGS sequence"/>
</dbReference>
<dbReference type="PANTHER" id="PTHR43283:SF7">
    <property type="entry name" value="BETA-LACTAMASE-RELATED DOMAIN-CONTAINING PROTEIN"/>
    <property type="match status" value="1"/>
</dbReference>
<keyword evidence="1" id="KW-0472">Membrane</keyword>
<evidence type="ECO:0000313" key="4">
    <source>
        <dbReference type="Proteomes" id="UP000184225"/>
    </source>
</evidence>
<dbReference type="AlphaFoldDB" id="A0A1M6EJH7"/>
<organism evidence="3 4">
    <name type="scientific">Mesonia phycicola</name>
    <dbReference type="NCBI Taxonomy" id="579105"/>
    <lineage>
        <taxon>Bacteria</taxon>
        <taxon>Pseudomonadati</taxon>
        <taxon>Bacteroidota</taxon>
        <taxon>Flavobacteriia</taxon>
        <taxon>Flavobacteriales</taxon>
        <taxon>Flavobacteriaceae</taxon>
        <taxon>Mesonia</taxon>
    </lineage>
</organism>
<reference evidence="3 4" key="1">
    <citation type="submission" date="2016-11" db="EMBL/GenBank/DDBJ databases">
        <authorList>
            <person name="Jaros S."/>
            <person name="Januszkiewicz K."/>
            <person name="Wedrychowicz H."/>
        </authorList>
    </citation>
    <scope>NUCLEOTIDE SEQUENCE [LARGE SCALE GENOMIC DNA]</scope>
    <source>
        <strain evidence="3 4">DSM 21425</strain>
    </source>
</reference>
<feature type="domain" description="Beta-lactamase-related" evidence="2">
    <location>
        <begin position="84"/>
        <end position="356"/>
    </location>
</feature>
<feature type="transmembrane region" description="Helical" evidence="1">
    <location>
        <begin position="7"/>
        <end position="25"/>
    </location>
</feature>
<proteinExistence type="predicted"/>
<dbReference type="InterPro" id="IPR012338">
    <property type="entry name" value="Beta-lactam/transpept-like"/>
</dbReference>
<gene>
    <name evidence="3" type="ORF">SAMN04488096_105112</name>
</gene>
<dbReference type="SUPFAM" id="SSF56601">
    <property type="entry name" value="beta-lactamase/transpeptidase-like"/>
    <property type="match status" value="1"/>
</dbReference>
<name>A0A1M6EJH7_9FLAO</name>
<dbReference type="Pfam" id="PF00144">
    <property type="entry name" value="Beta-lactamase"/>
    <property type="match status" value="1"/>
</dbReference>
<sequence>MKIIKKLVLAIVAILVLAIALLFIFDKGYILKGISFTYLQGHKTAYIDDYPNFDNRTIKAGTAQPWALHKNYNSVSATKALQQTNKDLGTVAFLIIKNDSIWYENYADGYSADSKTNSFSMAKSITSALLGKAINDGYIKGLNQPVSNFFPQFDKKLTIGELSSMSSGLNWKEDYYNPFGMTAQAYLDEDIRSLILNLKVTEQPGKSFKYLSGNTELLGLVIEKATKKNLSQYLSESFWQPMGMHQEALWQLDSEQSGMEKAYCCIASNARDFAKFGKLYSQYGKWNGQQLVDSSFVATSTKPKFKETPFYGYGFWLSNFMDKEIFTMRGILGQYVISIPEDNLIIVRLGHQRGERVKGENYNEDFFTYIRESYHMLNQD</sequence>
<dbReference type="RefSeq" id="WP_073150373.1">
    <property type="nucleotide sequence ID" value="NZ_FQYY01000005.1"/>
</dbReference>
<dbReference type="PANTHER" id="PTHR43283">
    <property type="entry name" value="BETA-LACTAMASE-RELATED"/>
    <property type="match status" value="1"/>
</dbReference>
<dbReference type="STRING" id="579105.SAMN04488096_105112"/>
<evidence type="ECO:0000256" key="1">
    <source>
        <dbReference type="SAM" id="Phobius"/>
    </source>
</evidence>
<keyword evidence="1" id="KW-0812">Transmembrane</keyword>
<protein>
    <submittedName>
        <fullName evidence="3">CubicO group peptidase, beta-lactamase class C family</fullName>
    </submittedName>
</protein>
<evidence type="ECO:0000313" key="3">
    <source>
        <dbReference type="EMBL" id="SHI85526.1"/>
    </source>
</evidence>
<dbReference type="InterPro" id="IPR050789">
    <property type="entry name" value="Diverse_Enzym_Activities"/>
</dbReference>
<dbReference type="OrthoDB" id="9773047at2"/>
<accession>A0A1M6EJH7</accession>
<keyword evidence="4" id="KW-1185">Reference proteome</keyword>
<keyword evidence="1" id="KW-1133">Transmembrane helix</keyword>
<dbReference type="EMBL" id="FQYY01000005">
    <property type="protein sequence ID" value="SHI85526.1"/>
    <property type="molecule type" value="Genomic_DNA"/>
</dbReference>
<dbReference type="InterPro" id="IPR001466">
    <property type="entry name" value="Beta-lactam-related"/>
</dbReference>
<dbReference type="Gene3D" id="3.40.710.10">
    <property type="entry name" value="DD-peptidase/beta-lactamase superfamily"/>
    <property type="match status" value="1"/>
</dbReference>